<dbReference type="GO" id="GO:0016491">
    <property type="term" value="F:oxidoreductase activity"/>
    <property type="evidence" value="ECO:0007669"/>
    <property type="project" value="InterPro"/>
</dbReference>
<proteinExistence type="predicted"/>
<dbReference type="RefSeq" id="WP_150418191.1">
    <property type="nucleotide sequence ID" value="NZ_VYRZ01000001.1"/>
</dbReference>
<evidence type="ECO:0000313" key="2">
    <source>
        <dbReference type="EMBL" id="KAA9089560.1"/>
    </source>
</evidence>
<accession>A0A5J5IYC2</accession>
<dbReference type="AlphaFoldDB" id="A0A5J5IYC2"/>
<dbReference type="EMBL" id="VYRZ01000001">
    <property type="protein sequence ID" value="KAA9089560.1"/>
    <property type="molecule type" value="Genomic_DNA"/>
</dbReference>
<evidence type="ECO:0000259" key="1">
    <source>
        <dbReference type="Pfam" id="PF00248"/>
    </source>
</evidence>
<dbReference type="Pfam" id="PF00248">
    <property type="entry name" value="Aldo_ket_red"/>
    <property type="match status" value="1"/>
</dbReference>
<dbReference type="GO" id="GO:0005829">
    <property type="term" value="C:cytosol"/>
    <property type="evidence" value="ECO:0007669"/>
    <property type="project" value="TreeGrafter"/>
</dbReference>
<dbReference type="SUPFAM" id="SSF51430">
    <property type="entry name" value="NAD(P)-linked oxidoreductase"/>
    <property type="match status" value="1"/>
</dbReference>
<comment type="caution">
    <text evidence="2">The sequence shown here is derived from an EMBL/GenBank/DDBJ whole genome shotgun (WGS) entry which is preliminary data.</text>
</comment>
<dbReference type="InterPro" id="IPR036812">
    <property type="entry name" value="NAD(P)_OxRdtase_dom_sf"/>
</dbReference>
<organism evidence="2 3">
    <name type="scientific">Microbacterium radiodurans</name>
    <dbReference type="NCBI Taxonomy" id="661398"/>
    <lineage>
        <taxon>Bacteria</taxon>
        <taxon>Bacillati</taxon>
        <taxon>Actinomycetota</taxon>
        <taxon>Actinomycetes</taxon>
        <taxon>Micrococcales</taxon>
        <taxon>Microbacteriaceae</taxon>
        <taxon>Microbacterium</taxon>
    </lineage>
</organism>
<dbReference type="Proteomes" id="UP000327039">
    <property type="component" value="Unassembled WGS sequence"/>
</dbReference>
<dbReference type="InterPro" id="IPR023210">
    <property type="entry name" value="NADP_OxRdtase_dom"/>
</dbReference>
<dbReference type="PANTHER" id="PTHR42686">
    <property type="entry name" value="GH17980P-RELATED"/>
    <property type="match status" value="1"/>
</dbReference>
<gene>
    <name evidence="2" type="ORF">F6B42_03525</name>
</gene>
<reference evidence="3" key="1">
    <citation type="submission" date="2019-09" db="EMBL/GenBank/DDBJ databases">
        <title>Mumia zhuanghuii sp. nov. isolated from the intestinal contents of plateau pika (Ochotona curzoniae) in the Qinghai-Tibet plateau of China.</title>
        <authorList>
            <person name="Tian Z."/>
        </authorList>
    </citation>
    <scope>NUCLEOTIDE SEQUENCE [LARGE SCALE GENOMIC DNA]</scope>
    <source>
        <strain evidence="3">DSM 25564</strain>
    </source>
</reference>
<dbReference type="Gene3D" id="3.20.20.100">
    <property type="entry name" value="NADP-dependent oxidoreductase domain"/>
    <property type="match status" value="1"/>
</dbReference>
<dbReference type="CDD" id="cd19090">
    <property type="entry name" value="AKR_AKR15A-like"/>
    <property type="match status" value="1"/>
</dbReference>
<dbReference type="OrthoDB" id="9768851at2"/>
<protein>
    <submittedName>
        <fullName evidence="2">Aldo/keto reductase</fullName>
    </submittedName>
</protein>
<evidence type="ECO:0000313" key="3">
    <source>
        <dbReference type="Proteomes" id="UP000327039"/>
    </source>
</evidence>
<name>A0A5J5IYC2_9MICO</name>
<feature type="domain" description="NADP-dependent oxidoreductase" evidence="1">
    <location>
        <begin position="16"/>
        <end position="305"/>
    </location>
</feature>
<dbReference type="PANTHER" id="PTHR42686:SF1">
    <property type="entry name" value="GH17980P-RELATED"/>
    <property type="match status" value="1"/>
</dbReference>
<sequence>MRQRSLGDTGIPVDAITLGTSSLGRGTVPGSREEADAVDTARAFLTGPFAVVDTSNEYAGGRSEAVLGLARADIGADASARNVRNRIFTKVDRDPDTGRFDRDRVMRSFEESCARLGVDRVDVLHLHDPYSVTFAEATGPGGAVEGLRELRESGAAAAIGIAAGPVPLMTAYVETGLFDVLLSHNRFTIVDRSAEPLFELARGRGMGVFNAAPFGAGILATGARPDASYGYRPAGTDLIAWVAQVERICADAGIPLQAAALHFSLRSPLVDSTVVGVSSPRRLDQLVELQGSAVPDDVWARIDDLGPAPTTIEDDGEVA</sequence>
<keyword evidence="3" id="KW-1185">Reference proteome</keyword>
<dbReference type="InterPro" id="IPR020471">
    <property type="entry name" value="AKR"/>
</dbReference>